<dbReference type="PANTHER" id="PTHR46584:SF1">
    <property type="entry name" value="HMG DOMAIN-CONTAINING PROTEIN 4"/>
    <property type="match status" value="1"/>
</dbReference>
<comment type="caution">
    <text evidence="2">The sequence shown here is derived from an EMBL/GenBank/DDBJ whole genome shotgun (WGS) entry which is preliminary data.</text>
</comment>
<reference evidence="2" key="1">
    <citation type="submission" date="2022-11" db="EMBL/GenBank/DDBJ databases">
        <title>Chromosome-level genome of Pogonophryne albipinna.</title>
        <authorList>
            <person name="Jo E."/>
        </authorList>
    </citation>
    <scope>NUCLEOTIDE SEQUENCE</scope>
    <source>
        <strain evidence="2">SGF0006</strain>
        <tissue evidence="2">Muscle</tissue>
    </source>
</reference>
<organism evidence="2 3">
    <name type="scientific">Pogonophryne albipinna</name>
    <dbReference type="NCBI Taxonomy" id="1090488"/>
    <lineage>
        <taxon>Eukaryota</taxon>
        <taxon>Metazoa</taxon>
        <taxon>Chordata</taxon>
        <taxon>Craniata</taxon>
        <taxon>Vertebrata</taxon>
        <taxon>Euteleostomi</taxon>
        <taxon>Actinopterygii</taxon>
        <taxon>Neopterygii</taxon>
        <taxon>Teleostei</taxon>
        <taxon>Neoteleostei</taxon>
        <taxon>Acanthomorphata</taxon>
        <taxon>Eupercaria</taxon>
        <taxon>Perciformes</taxon>
        <taxon>Notothenioidei</taxon>
        <taxon>Pogonophryne</taxon>
    </lineage>
</organism>
<dbReference type="InterPro" id="IPR042477">
    <property type="entry name" value="HMGXB4"/>
</dbReference>
<name>A0AAD6FRN7_9TELE</name>
<evidence type="ECO:0000256" key="1">
    <source>
        <dbReference type="SAM" id="MobiDB-lite"/>
    </source>
</evidence>
<dbReference type="AlphaFoldDB" id="A0AAD6FRN7"/>
<evidence type="ECO:0000313" key="2">
    <source>
        <dbReference type="EMBL" id="KAJ4945289.1"/>
    </source>
</evidence>
<dbReference type="PANTHER" id="PTHR46584">
    <property type="entry name" value="HMG DOMAIN-CONTAINING PROTEIN 4"/>
    <property type="match status" value="1"/>
</dbReference>
<proteinExistence type="predicted"/>
<sequence length="280" mass="30908">MYVQMDGEASPMSGGSQRADKRSYKDLKIDVEEMEEHYLDFEESSNKKLHEEPGGLINKICKHSVCMSGDRWEKRGEEASPISLLEYWVYPDNQHHRALCPVSRTIAPVTHRPRPVISALSPVTAIAPKVSSVVNPMVSSPVTDTCSPSSSMCSPTSSAWDSLRSTSRSPGCSDQDPVSAAAHLHLLGESLSLIGLHLQETNKHMTITIHDVSLLTAMIMERSQHVPVYHPNPGESRSAYQLTEEEQVRIAQRIGLIHHLPKGIFNPGSDPTDKKVKEGV</sequence>
<keyword evidence="3" id="KW-1185">Reference proteome</keyword>
<dbReference type="EMBL" id="JAPTMU010000004">
    <property type="protein sequence ID" value="KAJ4945289.1"/>
    <property type="molecule type" value="Genomic_DNA"/>
</dbReference>
<accession>A0AAD6FRN7</accession>
<gene>
    <name evidence="2" type="ORF">JOQ06_013816</name>
</gene>
<dbReference type="Proteomes" id="UP001219934">
    <property type="component" value="Unassembled WGS sequence"/>
</dbReference>
<feature type="region of interest" description="Disordered" evidence="1">
    <location>
        <begin position="1"/>
        <end position="24"/>
    </location>
</feature>
<evidence type="ECO:0000313" key="3">
    <source>
        <dbReference type="Proteomes" id="UP001219934"/>
    </source>
</evidence>
<protein>
    <submittedName>
        <fullName evidence="2">Uncharacterized protein</fullName>
    </submittedName>
</protein>